<dbReference type="CDD" id="cd20562">
    <property type="entry name" value="CYCLIN_AtCycA_like_rpt1"/>
    <property type="match status" value="1"/>
</dbReference>
<dbReference type="InterPro" id="IPR013763">
    <property type="entry name" value="Cyclin-like_dom"/>
</dbReference>
<keyword evidence="10" id="KW-1185">Reference proteome</keyword>
<name>A0A176VFX8_MARPO</name>
<dbReference type="InterPro" id="IPR048258">
    <property type="entry name" value="Cyclins_cyclin-box"/>
</dbReference>
<feature type="domain" description="Cyclin-like" evidence="7">
    <location>
        <begin position="408"/>
        <end position="496"/>
    </location>
</feature>
<keyword evidence="2" id="KW-0132">Cell division</keyword>
<dbReference type="Pfam" id="PF02984">
    <property type="entry name" value="Cyclin_C"/>
    <property type="match status" value="1"/>
</dbReference>
<keyword evidence="4" id="KW-0131">Cell cycle</keyword>
<organism evidence="9 10">
    <name type="scientific">Marchantia polymorpha subsp. ruderalis</name>
    <dbReference type="NCBI Taxonomy" id="1480154"/>
    <lineage>
        <taxon>Eukaryota</taxon>
        <taxon>Viridiplantae</taxon>
        <taxon>Streptophyta</taxon>
        <taxon>Embryophyta</taxon>
        <taxon>Marchantiophyta</taxon>
        <taxon>Marchantiopsida</taxon>
        <taxon>Marchantiidae</taxon>
        <taxon>Marchantiales</taxon>
        <taxon>Marchantiaceae</taxon>
        <taxon>Marchantia</taxon>
    </lineage>
</organism>
<evidence type="ECO:0000256" key="4">
    <source>
        <dbReference type="ARBA" id="ARBA00023306"/>
    </source>
</evidence>
<dbReference type="SMART" id="SM00385">
    <property type="entry name" value="CYCLIN"/>
    <property type="match status" value="2"/>
</dbReference>
<evidence type="ECO:0000256" key="6">
    <source>
        <dbReference type="SAM" id="MobiDB-lite"/>
    </source>
</evidence>
<accession>A0A176VFX8</accession>
<dbReference type="SMART" id="SM01332">
    <property type="entry name" value="Cyclin_C"/>
    <property type="match status" value="1"/>
</dbReference>
<dbReference type="Proteomes" id="UP000077202">
    <property type="component" value="Unassembled WGS sequence"/>
</dbReference>
<evidence type="ECO:0000313" key="9">
    <source>
        <dbReference type="EMBL" id="OAE18696.1"/>
    </source>
</evidence>
<dbReference type="InterPro" id="IPR036915">
    <property type="entry name" value="Cyclin-like_sf"/>
</dbReference>
<dbReference type="CDD" id="cd20506">
    <property type="entry name" value="CYCLIN_AtCycA-like_rpt2"/>
    <property type="match status" value="1"/>
</dbReference>
<evidence type="ECO:0000256" key="2">
    <source>
        <dbReference type="ARBA" id="ARBA00022618"/>
    </source>
</evidence>
<dbReference type="PANTHER" id="PTHR10177">
    <property type="entry name" value="CYCLINS"/>
    <property type="match status" value="1"/>
</dbReference>
<dbReference type="InterPro" id="IPR006671">
    <property type="entry name" value="Cyclin_N"/>
</dbReference>
<dbReference type="GO" id="GO:0051301">
    <property type="term" value="P:cell division"/>
    <property type="evidence" value="ECO:0007669"/>
    <property type="project" value="UniProtKB-KW"/>
</dbReference>
<dbReference type="EMBL" id="LVLJ01004024">
    <property type="protein sequence ID" value="OAE18696.1"/>
    <property type="molecule type" value="Genomic_DNA"/>
</dbReference>
<comment type="similarity">
    <text evidence="1">Belongs to the cyclin family. Cyclin AB subfamily.</text>
</comment>
<protein>
    <submittedName>
        <fullName evidence="9">Uncharacterized protein</fullName>
    </submittedName>
</protein>
<comment type="caution">
    <text evidence="9">The sequence shown here is derived from an EMBL/GenBank/DDBJ whole genome shotgun (WGS) entry which is preliminary data.</text>
</comment>
<evidence type="ECO:0000256" key="5">
    <source>
        <dbReference type="RuleBase" id="RU000383"/>
    </source>
</evidence>
<dbReference type="Gene3D" id="1.10.472.10">
    <property type="entry name" value="Cyclin-like"/>
    <property type="match status" value="2"/>
</dbReference>
<dbReference type="InterPro" id="IPR039361">
    <property type="entry name" value="Cyclin"/>
</dbReference>
<dbReference type="SUPFAM" id="SSF47954">
    <property type="entry name" value="Cyclin-like"/>
    <property type="match status" value="2"/>
</dbReference>
<gene>
    <name evidence="9" type="ORF">AXG93_4448s1310</name>
</gene>
<evidence type="ECO:0000256" key="3">
    <source>
        <dbReference type="ARBA" id="ARBA00023127"/>
    </source>
</evidence>
<reference evidence="9" key="1">
    <citation type="submission" date="2016-03" db="EMBL/GenBank/DDBJ databases">
        <title>Mechanisms controlling the formation of the plant cell surface in tip-growing cells are functionally conserved among land plants.</title>
        <authorList>
            <person name="Honkanen S."/>
            <person name="Jones V.A."/>
            <person name="Morieri G."/>
            <person name="Champion C."/>
            <person name="Hetherington A.J."/>
            <person name="Kelly S."/>
            <person name="Saint-Marcoux D."/>
            <person name="Proust H."/>
            <person name="Prescott H."/>
            <person name="Dolan L."/>
        </authorList>
    </citation>
    <scope>NUCLEOTIDE SEQUENCE [LARGE SCALE GENOMIC DNA]</scope>
    <source>
        <tissue evidence="9">Whole gametophyte</tissue>
    </source>
</reference>
<dbReference type="PROSITE" id="PS00292">
    <property type="entry name" value="CYCLINS"/>
    <property type="match status" value="1"/>
</dbReference>
<dbReference type="FunFam" id="1.10.472.10:FF:000013">
    <property type="entry name" value="Cyclin A1"/>
    <property type="match status" value="1"/>
</dbReference>
<evidence type="ECO:0000259" key="7">
    <source>
        <dbReference type="SMART" id="SM00385"/>
    </source>
</evidence>
<proteinExistence type="inferred from homology"/>
<dbReference type="Pfam" id="PF00134">
    <property type="entry name" value="Cyclin_N"/>
    <property type="match status" value="1"/>
</dbReference>
<dbReference type="InterPro" id="IPR004367">
    <property type="entry name" value="Cyclin_C-dom"/>
</dbReference>
<keyword evidence="3 5" id="KW-0195">Cyclin</keyword>
<dbReference type="FunFam" id="1.10.472.10:FF:000167">
    <property type="entry name" value="Mitotic cyclin 6"/>
    <property type="match status" value="1"/>
</dbReference>
<feature type="domain" description="Cyclin-like" evidence="7">
    <location>
        <begin position="311"/>
        <end position="395"/>
    </location>
</feature>
<evidence type="ECO:0000256" key="1">
    <source>
        <dbReference type="ARBA" id="ARBA00006955"/>
    </source>
</evidence>
<sequence length="585" mass="64192">MAEMEGTRLRKRSSVGGTGVSSSAGGVLHTSGSGEEMRRTTRAASKRAAIDDAARVACPVSGVQQAKKRAALANLSNLASIPTSRNASPVSEVNVKKRAALASLSNHSNVPVTRNFAPGGSKSGASSLGGVGKIKQAAATLSKKVEAEPVAASKKEAAQEKAPSKIPAVVLTPVAVEDQENVPPQPMKKSSDLHAELKPGTFSGAPSIPCSKTAGTQSNASVIASLERKTLENLYISRNTKSLHHEFGGWPASQNYTDIDGDLGDPQMCSIYAIDIYQHLRMQEVKRRPATEFMENLQQDINASMRGILIDWLVEVAEEYKLVPDTLYLTVAYIDRFLSNNVVNRQRLQLLGVSCMLIAAKYEEICAPQVEEFCYITDNTYAREDVLEMERRVLSNLHFELTTPTTKSFLRRFIRAAQAGYPVPALQLEFLGNYLAELTLVEYTFLHYLPSLVAASAVFVAKLTLDSDTSPWNSTLQHYSGYRPSELQECVREIHELQLNSKNCTLPAIREKYSQHKFKCVANLTPSPKIPAEYFQDLEMSFLPRRDSTPTFCIILILGYKTLNIGHDKAFSTSSNSLERSIVLV</sequence>
<evidence type="ECO:0000259" key="8">
    <source>
        <dbReference type="SMART" id="SM01332"/>
    </source>
</evidence>
<feature type="domain" description="Cyclin C-terminal" evidence="8">
    <location>
        <begin position="404"/>
        <end position="527"/>
    </location>
</feature>
<evidence type="ECO:0000313" key="10">
    <source>
        <dbReference type="Proteomes" id="UP000077202"/>
    </source>
</evidence>
<dbReference type="AlphaFoldDB" id="A0A176VFX8"/>
<feature type="region of interest" description="Disordered" evidence="6">
    <location>
        <begin position="1"/>
        <end position="49"/>
    </location>
</feature>